<proteinExistence type="predicted"/>
<dbReference type="Proteomes" id="UP000076770">
    <property type="component" value="Chromosome i"/>
</dbReference>
<evidence type="ECO:0000313" key="1">
    <source>
        <dbReference type="EMBL" id="SAI84104.1"/>
    </source>
</evidence>
<evidence type="ECO:0000313" key="2">
    <source>
        <dbReference type="Proteomes" id="UP000076770"/>
    </source>
</evidence>
<reference evidence="2" key="1">
    <citation type="submission" date="2016-04" db="EMBL/GenBank/DDBJ databases">
        <authorList>
            <person name="Shah S.A."/>
            <person name="Garrett R.A."/>
        </authorList>
    </citation>
    <scope>NUCLEOTIDE SEQUENCE [LARGE SCALE GENOMIC DNA]</scope>
    <source>
        <strain evidence="2">ATCC 35091 / DSM 1616 / JCM 8930 / NBRC 15331 / P1</strain>
    </source>
</reference>
<protein>
    <submittedName>
        <fullName evidence="1">Uncharacterized protein</fullName>
    </submittedName>
</protein>
<name>A0A0E3MJ86_SACSO</name>
<sequence length="70" mass="8559">MLVKTFVSTRVYIPKIFHYRRIFEAFFQFNSKLTTVMRCVKMAKDKTRYKYGDVIIRKEKASIMSINWKR</sequence>
<organism evidence="1 2">
    <name type="scientific">Saccharolobus solfataricus</name>
    <name type="common">Sulfolobus solfataricus</name>
    <dbReference type="NCBI Taxonomy" id="2287"/>
    <lineage>
        <taxon>Archaea</taxon>
        <taxon>Thermoproteota</taxon>
        <taxon>Thermoprotei</taxon>
        <taxon>Sulfolobales</taxon>
        <taxon>Sulfolobaceae</taxon>
        <taxon>Saccharolobus</taxon>
    </lineage>
</organism>
<dbReference type="PATRIC" id="fig|2287.6.peg.1708"/>
<dbReference type="EMBL" id="LT549890">
    <property type="protein sequence ID" value="SAI84104.1"/>
    <property type="molecule type" value="Genomic_DNA"/>
</dbReference>
<dbReference type="AlphaFoldDB" id="A0A0E3MJ86"/>
<accession>A0A0E3MJ86</accession>
<gene>
    <name evidence="1" type="ORF">SSOP1_0549</name>
</gene>